<dbReference type="AlphaFoldDB" id="A0AAC9Z8R2"/>
<name>A0AAC9Z8R2_9RHOB</name>
<dbReference type="InterPro" id="IPR050390">
    <property type="entry name" value="C5-Methyltransferase"/>
</dbReference>
<evidence type="ECO:0000256" key="1">
    <source>
        <dbReference type="ARBA" id="ARBA00011975"/>
    </source>
</evidence>
<dbReference type="Gene3D" id="3.40.50.150">
    <property type="entry name" value="Vaccinia Virus protein VP39"/>
    <property type="match status" value="1"/>
</dbReference>
<dbReference type="RefSeq" id="WP_052440150.1">
    <property type="nucleotide sequence ID" value="NZ_CP010588.1"/>
</dbReference>
<reference evidence="8 9" key="1">
    <citation type="journal article" date="2017" name="Front. Microbiol.">
        <title>Phaeobacter piscinae sp. nov., a species of the Roseobacter group and potential aquaculture probiont.</title>
        <authorList>
            <person name="Sonnenschein E.C."/>
            <person name="Phippen C.B.W."/>
            <person name="Nielsen K.F."/>
            <person name="Mateiu R.V."/>
            <person name="Melchiorsen J."/>
            <person name="Gram L."/>
            <person name="Overmann J."/>
            <person name="Freese H.M."/>
        </authorList>
    </citation>
    <scope>NUCLEOTIDE SEQUENCE [LARGE SCALE GENOMIC DNA]</scope>
    <source>
        <strain evidence="8 9">P63</strain>
    </source>
</reference>
<dbReference type="Pfam" id="PF00145">
    <property type="entry name" value="DNA_methylase"/>
    <property type="match status" value="1"/>
</dbReference>
<evidence type="ECO:0000256" key="6">
    <source>
        <dbReference type="ARBA" id="ARBA00047422"/>
    </source>
</evidence>
<keyword evidence="5" id="KW-0680">Restriction system</keyword>
<evidence type="ECO:0000256" key="7">
    <source>
        <dbReference type="PROSITE-ProRule" id="PRU01016"/>
    </source>
</evidence>
<evidence type="ECO:0000256" key="2">
    <source>
        <dbReference type="ARBA" id="ARBA00022603"/>
    </source>
</evidence>
<protein>
    <recommendedName>
        <fullName evidence="1">DNA (cytosine-5-)-methyltransferase</fullName>
        <ecNumber evidence="1">2.1.1.37</ecNumber>
    </recommendedName>
</protein>
<dbReference type="EMBL" id="CP010784">
    <property type="protein sequence ID" value="ATF05812.1"/>
    <property type="molecule type" value="Genomic_DNA"/>
</dbReference>
<evidence type="ECO:0000256" key="4">
    <source>
        <dbReference type="ARBA" id="ARBA00022691"/>
    </source>
</evidence>
<dbReference type="PROSITE" id="PS51679">
    <property type="entry name" value="SAM_MT_C5"/>
    <property type="match status" value="1"/>
</dbReference>
<evidence type="ECO:0000313" key="9">
    <source>
        <dbReference type="Proteomes" id="UP000217545"/>
    </source>
</evidence>
<dbReference type="GO" id="GO:0003677">
    <property type="term" value="F:DNA binding"/>
    <property type="evidence" value="ECO:0007669"/>
    <property type="project" value="TreeGrafter"/>
</dbReference>
<comment type="similarity">
    <text evidence="7">Belongs to the class I-like SAM-binding methyltransferase superfamily. C5-methyltransferase family.</text>
</comment>
<organism evidence="8 9">
    <name type="scientific">Phaeobacter gallaeciensis</name>
    <dbReference type="NCBI Taxonomy" id="60890"/>
    <lineage>
        <taxon>Bacteria</taxon>
        <taxon>Pseudomonadati</taxon>
        <taxon>Pseudomonadota</taxon>
        <taxon>Alphaproteobacteria</taxon>
        <taxon>Rhodobacterales</taxon>
        <taxon>Roseobacteraceae</taxon>
        <taxon>Phaeobacter</taxon>
    </lineage>
</organism>
<dbReference type="GO" id="GO:0044027">
    <property type="term" value="P:negative regulation of gene expression via chromosomal CpG island methylation"/>
    <property type="evidence" value="ECO:0007669"/>
    <property type="project" value="TreeGrafter"/>
</dbReference>
<evidence type="ECO:0000256" key="5">
    <source>
        <dbReference type="ARBA" id="ARBA00022747"/>
    </source>
</evidence>
<dbReference type="Proteomes" id="UP000217545">
    <property type="component" value="Chromosome"/>
</dbReference>
<keyword evidence="4 7" id="KW-0949">S-adenosyl-L-methionine</keyword>
<feature type="active site" evidence="7">
    <location>
        <position position="79"/>
    </location>
</feature>
<proteinExistence type="inferred from homology"/>
<accession>A0AAC9Z8R2</accession>
<dbReference type="PANTHER" id="PTHR10629">
    <property type="entry name" value="CYTOSINE-SPECIFIC METHYLTRANSFERASE"/>
    <property type="match status" value="1"/>
</dbReference>
<dbReference type="REBASE" id="221731">
    <property type="entry name" value="M.PgaP63ORF1737P"/>
</dbReference>
<comment type="catalytic activity">
    <reaction evidence="6">
        <text>a 2'-deoxycytidine in DNA + S-adenosyl-L-methionine = a 5-methyl-2'-deoxycytidine in DNA + S-adenosyl-L-homocysteine + H(+)</text>
        <dbReference type="Rhea" id="RHEA:13681"/>
        <dbReference type="Rhea" id="RHEA-COMP:11369"/>
        <dbReference type="Rhea" id="RHEA-COMP:11370"/>
        <dbReference type="ChEBI" id="CHEBI:15378"/>
        <dbReference type="ChEBI" id="CHEBI:57856"/>
        <dbReference type="ChEBI" id="CHEBI:59789"/>
        <dbReference type="ChEBI" id="CHEBI:85452"/>
        <dbReference type="ChEBI" id="CHEBI:85454"/>
        <dbReference type="EC" id="2.1.1.37"/>
    </reaction>
</comment>
<dbReference type="PANTHER" id="PTHR10629:SF52">
    <property type="entry name" value="DNA (CYTOSINE-5)-METHYLTRANSFERASE 1"/>
    <property type="match status" value="1"/>
</dbReference>
<dbReference type="SUPFAM" id="SSF53335">
    <property type="entry name" value="S-adenosyl-L-methionine-dependent methyltransferases"/>
    <property type="match status" value="1"/>
</dbReference>
<dbReference type="EC" id="2.1.1.37" evidence="1"/>
<dbReference type="GO" id="GO:0009307">
    <property type="term" value="P:DNA restriction-modification system"/>
    <property type="evidence" value="ECO:0007669"/>
    <property type="project" value="UniProtKB-KW"/>
</dbReference>
<dbReference type="GO" id="GO:0032259">
    <property type="term" value="P:methylation"/>
    <property type="evidence" value="ECO:0007669"/>
    <property type="project" value="UniProtKB-KW"/>
</dbReference>
<dbReference type="PRINTS" id="PR00105">
    <property type="entry name" value="C5METTRFRASE"/>
</dbReference>
<evidence type="ECO:0000256" key="3">
    <source>
        <dbReference type="ARBA" id="ARBA00022679"/>
    </source>
</evidence>
<dbReference type="GO" id="GO:0003886">
    <property type="term" value="F:DNA (cytosine-5-)-methyltransferase activity"/>
    <property type="evidence" value="ECO:0007669"/>
    <property type="project" value="UniProtKB-EC"/>
</dbReference>
<sequence length="695" mass="74374">MPLPLIIDSFAGGGGASTGIEMALGRSPDYAINHSAKALALHEANHPDTIHLDSNIWDVEPTSVTKGRSVGLLWASPDCKHFSKAKGGAPRDRNIRDLAWVIVDWAEKVKPDVILMENVEEFKTWGPVGEDGQPLKWAAGQTFDLWTKRLKKAGYKLKWGELRACDYGDPTIRKRFFLIARRDGRPIVWPKPTHGDPKSKEVLSGKLKPWRTAAECIDWSLPCPSIFDTSTEIKEKHGLRAIRPLAKNTLARVARGMQRYVLNADDPFVVELPDGQRATPSVQRFNTGATGQDFQAPLATITANSWIKKPGGAAPLGIVWPHLMSLKGTARRSCDVTKPHATVLAGGGHSALIAPHVMTMRNAQKPYNGADEPVHTITAGGAGLTVVAPVLTYAQQGGRNRDVAAPHHTITASTKDQNAMIAPMLVQSGYGERKGQAPRSLDVSAPLGTVVAGGIKHAAVAPFLAQHNKARSGFNPGRNLDAPISTVTATGSQQGLVAPLVVRHFGQSTGHAINSPLGTVTAGGGGKSGLVAPWFAKYYGTGDGARCSDPMHTVTVKDRMGHMQAELAAPTFSPEHEARAREVAQFLRSQGVWDGGEFVTVTIKGQEFVVVDIGMRMLTPRELFSAQGFPPDYVIEGVWSLDTKSGAWSFHAFTKNVQVSCCGNSVCPGLARALAAANCGHLIAAGQPEVEAANS</sequence>
<dbReference type="InterPro" id="IPR029063">
    <property type="entry name" value="SAM-dependent_MTases_sf"/>
</dbReference>
<dbReference type="InterPro" id="IPR001525">
    <property type="entry name" value="C5_MeTfrase"/>
</dbReference>
<gene>
    <name evidence="8" type="primary">naeIM_1</name>
    <name evidence="8" type="ORF">PhaeoP63_01737</name>
</gene>
<dbReference type="Gene3D" id="3.90.120.10">
    <property type="entry name" value="DNA Methylase, subunit A, domain 2"/>
    <property type="match status" value="1"/>
</dbReference>
<keyword evidence="3 7" id="KW-0808">Transferase</keyword>
<keyword evidence="2 7" id="KW-0489">Methyltransferase</keyword>
<evidence type="ECO:0000313" key="8">
    <source>
        <dbReference type="EMBL" id="ATF05812.1"/>
    </source>
</evidence>